<reference evidence="1" key="2">
    <citation type="journal article" date="2015" name="Fish Shellfish Immunol.">
        <title>Early steps in the European eel (Anguilla anguilla)-Vibrio vulnificus interaction in the gills: Role of the RtxA13 toxin.</title>
        <authorList>
            <person name="Callol A."/>
            <person name="Pajuelo D."/>
            <person name="Ebbesson L."/>
            <person name="Teles M."/>
            <person name="MacKenzie S."/>
            <person name="Amaro C."/>
        </authorList>
    </citation>
    <scope>NUCLEOTIDE SEQUENCE</scope>
</reference>
<dbReference type="AlphaFoldDB" id="A0A0E9PIY4"/>
<sequence>MVILKVPIIPFLLNYILFHTVYQTCG</sequence>
<proteinExistence type="predicted"/>
<dbReference type="EMBL" id="GBXM01104088">
    <property type="protein sequence ID" value="JAH04489.1"/>
    <property type="molecule type" value="Transcribed_RNA"/>
</dbReference>
<reference evidence="1" key="1">
    <citation type="submission" date="2014-11" db="EMBL/GenBank/DDBJ databases">
        <authorList>
            <person name="Amaro Gonzalez C."/>
        </authorList>
    </citation>
    <scope>NUCLEOTIDE SEQUENCE</scope>
</reference>
<name>A0A0E9PIY4_ANGAN</name>
<accession>A0A0E9PIY4</accession>
<evidence type="ECO:0000313" key="1">
    <source>
        <dbReference type="EMBL" id="JAH04489.1"/>
    </source>
</evidence>
<organism evidence="1">
    <name type="scientific">Anguilla anguilla</name>
    <name type="common">European freshwater eel</name>
    <name type="synonym">Muraena anguilla</name>
    <dbReference type="NCBI Taxonomy" id="7936"/>
    <lineage>
        <taxon>Eukaryota</taxon>
        <taxon>Metazoa</taxon>
        <taxon>Chordata</taxon>
        <taxon>Craniata</taxon>
        <taxon>Vertebrata</taxon>
        <taxon>Euteleostomi</taxon>
        <taxon>Actinopterygii</taxon>
        <taxon>Neopterygii</taxon>
        <taxon>Teleostei</taxon>
        <taxon>Anguilliformes</taxon>
        <taxon>Anguillidae</taxon>
        <taxon>Anguilla</taxon>
    </lineage>
</organism>
<protein>
    <submittedName>
        <fullName evidence="1">Uncharacterized protein</fullName>
    </submittedName>
</protein>